<proteinExistence type="predicted"/>
<dbReference type="EMBL" id="CP031761">
    <property type="protein sequence ID" value="AXR02726.1"/>
    <property type="molecule type" value="Genomic_DNA"/>
</dbReference>
<dbReference type="RefSeq" id="WP_088530242.1">
    <property type="nucleotide sequence ID" value="NZ_CP021646.1"/>
</dbReference>
<dbReference type="Proteomes" id="UP000258102">
    <property type="component" value="Chromosome 1"/>
</dbReference>
<reference evidence="1 2" key="1">
    <citation type="submission" date="2018-08" db="EMBL/GenBank/DDBJ databases">
        <title>Whole Genome Sequences of Two Pseudoalteromonas piscicida Strains, DE1-A and DE2-A, which Exhibit Strong Antibacterial Activity against Vibrio vulnificus.</title>
        <authorList>
            <person name="Richards G.P."/>
            <person name="Needleman D.S."/>
            <person name="Watson M.A."/>
            <person name="Polson S.W."/>
        </authorList>
    </citation>
    <scope>NUCLEOTIDE SEQUENCE [LARGE SCALE GENOMIC DNA]</scope>
    <source>
        <strain evidence="1 2">DE2-A</strain>
    </source>
</reference>
<name>A0AAD0RJZ5_PSEO7</name>
<evidence type="ECO:0000313" key="1">
    <source>
        <dbReference type="EMBL" id="AXR02726.1"/>
    </source>
</evidence>
<evidence type="ECO:0000313" key="2">
    <source>
        <dbReference type="Proteomes" id="UP000258102"/>
    </source>
</evidence>
<organism evidence="1 2">
    <name type="scientific">Pseudoalteromonas piscicida</name>
    <dbReference type="NCBI Taxonomy" id="43662"/>
    <lineage>
        <taxon>Bacteria</taxon>
        <taxon>Pseudomonadati</taxon>
        <taxon>Pseudomonadota</taxon>
        <taxon>Gammaproteobacteria</taxon>
        <taxon>Alteromonadales</taxon>
        <taxon>Pseudoalteromonadaceae</taxon>
        <taxon>Pseudoalteromonas</taxon>
    </lineage>
</organism>
<sequence>MEVLIPFAKDKNGSLAFVDEVESGLECNCFCISCDMPLSAHKYKTNIRRDHFKHAPKVNSKDKPCEISYKRAIFWLCRNILATNSSIHLPRYVGYPNSDKSDEGVLITEEKVYEYQSKVTLNPAIESAQNEIAILHTNDFDITLVLTLESSTYQFSSTYNQKSAIVVVDVEDFRKYVEGKVNSYREQVESELLEKLSIKHWHYHPQQTQRFTEFYRSKNQKIQLAKKEQAQRKWEEQQQLAEEIEPLYDPVYGFQQNPRYKRKLTRAFREIIDLNPAPKQYETRWFRCPSCFHVWSRSSEDVPYSKKLTECSHCTSPVKID</sequence>
<dbReference type="KEGG" id="ppis:B1L02_05645"/>
<evidence type="ECO:0008006" key="3">
    <source>
        <dbReference type="Google" id="ProtNLM"/>
    </source>
</evidence>
<protein>
    <recommendedName>
        <fullName evidence="3">Competence protein CoiA-like family protein</fullName>
    </recommendedName>
</protein>
<accession>A0AAD0RJZ5</accession>
<dbReference type="AlphaFoldDB" id="A0AAD0RJZ5"/>
<gene>
    <name evidence="1" type="ORF">D0511_12125</name>
</gene>